<organism evidence="2 3">
    <name type="scientific">Brassica cretica</name>
    <name type="common">Mustard</name>
    <dbReference type="NCBI Taxonomy" id="69181"/>
    <lineage>
        <taxon>Eukaryota</taxon>
        <taxon>Viridiplantae</taxon>
        <taxon>Streptophyta</taxon>
        <taxon>Embryophyta</taxon>
        <taxon>Tracheophyta</taxon>
        <taxon>Spermatophyta</taxon>
        <taxon>Magnoliopsida</taxon>
        <taxon>eudicotyledons</taxon>
        <taxon>Gunneridae</taxon>
        <taxon>Pentapetalae</taxon>
        <taxon>rosids</taxon>
        <taxon>malvids</taxon>
        <taxon>Brassicales</taxon>
        <taxon>Brassicaceae</taxon>
        <taxon>Brassiceae</taxon>
        <taxon>Brassica</taxon>
    </lineage>
</organism>
<protein>
    <submittedName>
        <fullName evidence="2">Uncharacterized protein</fullName>
    </submittedName>
</protein>
<reference evidence="2" key="1">
    <citation type="submission" date="2019-12" db="EMBL/GenBank/DDBJ databases">
        <title>Genome sequencing and annotation of Brassica cretica.</title>
        <authorList>
            <person name="Studholme D.J."/>
            <person name="Sarris P."/>
        </authorList>
    </citation>
    <scope>NUCLEOTIDE SEQUENCE</scope>
    <source>
        <strain evidence="2">PFS-109/04</strain>
        <tissue evidence="2">Leaf</tissue>
    </source>
</reference>
<gene>
    <name evidence="2" type="ORF">F2Q69_00049218</name>
</gene>
<evidence type="ECO:0000256" key="1">
    <source>
        <dbReference type="SAM" id="Phobius"/>
    </source>
</evidence>
<dbReference type="Proteomes" id="UP000712600">
    <property type="component" value="Unassembled WGS sequence"/>
</dbReference>
<keyword evidence="1" id="KW-0812">Transmembrane</keyword>
<proteinExistence type="predicted"/>
<accession>A0A8S9PL33</accession>
<name>A0A8S9PL33_BRACR</name>
<feature type="transmembrane region" description="Helical" evidence="1">
    <location>
        <begin position="41"/>
        <end position="61"/>
    </location>
</feature>
<sequence>MSMQQLIAAGLASMLHRFWLRSSRQSVAYPMSQSLSFDLDSISVIIFMALSFGFSSFLRFFNNLSLAFNRLCCLTEFMLLPP</sequence>
<dbReference type="AlphaFoldDB" id="A0A8S9PL33"/>
<comment type="caution">
    <text evidence="2">The sequence shown here is derived from an EMBL/GenBank/DDBJ whole genome shotgun (WGS) entry which is preliminary data.</text>
</comment>
<evidence type="ECO:0000313" key="2">
    <source>
        <dbReference type="EMBL" id="KAF3522715.1"/>
    </source>
</evidence>
<evidence type="ECO:0000313" key="3">
    <source>
        <dbReference type="Proteomes" id="UP000712600"/>
    </source>
</evidence>
<keyword evidence="1" id="KW-0472">Membrane</keyword>
<keyword evidence="1" id="KW-1133">Transmembrane helix</keyword>
<dbReference type="EMBL" id="QGKX02001347">
    <property type="protein sequence ID" value="KAF3522715.1"/>
    <property type="molecule type" value="Genomic_DNA"/>
</dbReference>